<evidence type="ECO:0000259" key="6">
    <source>
        <dbReference type="PROSITE" id="PS51918"/>
    </source>
</evidence>
<dbReference type="PANTHER" id="PTHR11228:SF7">
    <property type="entry name" value="PQQA PEPTIDE CYCLASE"/>
    <property type="match status" value="1"/>
</dbReference>
<gene>
    <name evidence="7" type="ordered locus">Cphamn1_0259</name>
</gene>
<sequence length="1005" mass="110457">MRNSIASWDRYSIDATPIYFSRKTADWFVPNQEGDRVLQSLYNKNGDCYGKEDNRFLSRLPEQGSPGYTGRASSLTLKNIRELWFHITNRCNMACSHCLFSSSPEEEAELSAEDILSLAGEAWQQGCRLFALTGGEPLVHREIDRIVNGILELPDTHLVILTNGLLIKKLFSSLNGDSHRVHLQISLDGLEENHDSLRGKDAFSKLTANLQWLKKEGIFYTLSMCVTRQNIPDMEPMIDFAASVGAKNVHFMWYFIRGRGTGQQFAHPEELFINLTLAARKAEKLGIPIDNIESLKSRVFSPPGTIHDGSTAGWESLAIGPDKKLYPSAALIGIPELSISLDEGLVNAWKNSPVLETVRNASIVDTASPMRFILGGGDIDHSYIHNGTFSGSDPYLPLYERTVLWLIAGSVPEENATTRNPALRVQMGEILESCSAHGSIALIHSNCLLATASQSSLFSIQDFYTDAVGDKNEAILNPVGYDTALVNHIPSEYRFRGYGCGSPVLDAGISEGDDIVDLGCGNGVECFIASRLTGKNGSVRGIDMLDPMLHMARKAEKSVAENLGYNNVSFLTGYLETLPLETASADVVLSNCVMNLSVNKRKAYAEILRVLRPGGKLVISDVVCETEPDASISNDETLRGECIAGALSESHLMALLEETGFEATQLIKRFPYRNIQGHPFYSLTYSSVKPRLTETVTAMYRGPLPELVTCRGTILRPGKKTFIDRTEAEMLGESLFIFDEHDYVVNIEAENCCSCSIAPDEKQMNGQDKESGSSPEKRHASGCMICGEQLIYTENEQEHSCGYCGRKYSSSSLCGKGHYVCDTCHSDDAVEVIKHICLATEETDMIELMERIRSHPSIPVHGPEYHAMIPGIILATWRNLGGDIHDMIIESGINRGKTIPGGSCGFMGICGAATGTGIAFSILLKANPVKAAERKNVQQITAAVLEEIAALQAARCCQRDCWIALKKAAELSKEIMDIPLRAEKVLKCKQHEANKECFGKNCPIY</sequence>
<reference evidence="7" key="1">
    <citation type="submission" date="2008-06" db="EMBL/GenBank/DDBJ databases">
        <title>Complete sequence of Chlorobium phaeobacteroides BS1.</title>
        <authorList>
            <consortium name="US DOE Joint Genome Institute"/>
            <person name="Lucas S."/>
            <person name="Copeland A."/>
            <person name="Lapidus A."/>
            <person name="Glavina del Rio T."/>
            <person name="Dalin E."/>
            <person name="Tice H."/>
            <person name="Bruce D."/>
            <person name="Goodwin L."/>
            <person name="Pitluck S."/>
            <person name="Schmutz J."/>
            <person name="Larimer F."/>
            <person name="Land M."/>
            <person name="Hauser L."/>
            <person name="Kyrpides N."/>
            <person name="Ovchinnikova G."/>
            <person name="Li T."/>
            <person name="Liu Z."/>
            <person name="Zhao F."/>
            <person name="Overmann J."/>
            <person name="Bryant D.A."/>
            <person name="Richardson P."/>
        </authorList>
    </citation>
    <scope>NUCLEOTIDE SEQUENCE [LARGE SCALE GENOMIC DNA]</scope>
    <source>
        <strain evidence="7">BS1</strain>
    </source>
</reference>
<dbReference type="Gene3D" id="3.40.50.150">
    <property type="entry name" value="Vaccinia Virus protein VP39"/>
    <property type="match status" value="1"/>
</dbReference>
<dbReference type="InterPro" id="IPR007197">
    <property type="entry name" value="rSAM"/>
</dbReference>
<dbReference type="SFLD" id="SFLDG01067">
    <property type="entry name" value="SPASM/twitch_domain_containing"/>
    <property type="match status" value="1"/>
</dbReference>
<keyword evidence="3" id="KW-0479">Metal-binding</keyword>
<dbReference type="eggNOG" id="COG0535">
    <property type="taxonomic scope" value="Bacteria"/>
</dbReference>
<evidence type="ECO:0000256" key="5">
    <source>
        <dbReference type="ARBA" id="ARBA00023014"/>
    </source>
</evidence>
<dbReference type="HOGENOM" id="CLU_010059_0_0_10"/>
<evidence type="ECO:0000256" key="4">
    <source>
        <dbReference type="ARBA" id="ARBA00023004"/>
    </source>
</evidence>
<dbReference type="CDD" id="cd01335">
    <property type="entry name" value="Radical_SAM"/>
    <property type="match status" value="1"/>
</dbReference>
<dbReference type="InterPro" id="IPR058240">
    <property type="entry name" value="rSAM_sf"/>
</dbReference>
<dbReference type="GO" id="GO:0051536">
    <property type="term" value="F:iron-sulfur cluster binding"/>
    <property type="evidence" value="ECO:0007669"/>
    <property type="project" value="UniProtKB-KW"/>
</dbReference>
<dbReference type="SUPFAM" id="SSF53335">
    <property type="entry name" value="S-adenosyl-L-methionine-dependent methyltransferases"/>
    <property type="match status" value="1"/>
</dbReference>
<dbReference type="SFLD" id="SFLDS00029">
    <property type="entry name" value="Radical_SAM"/>
    <property type="match status" value="1"/>
</dbReference>
<accession>B3EL01</accession>
<dbReference type="STRING" id="331678.Cphamn1_0259"/>
<dbReference type="SUPFAM" id="SSF102114">
    <property type="entry name" value="Radical SAM enzymes"/>
    <property type="match status" value="1"/>
</dbReference>
<dbReference type="OrthoDB" id="9770553at2"/>
<feature type="domain" description="Radical SAM core" evidence="6">
    <location>
        <begin position="77"/>
        <end position="288"/>
    </location>
</feature>
<proteinExistence type="predicted"/>
<dbReference type="InterPro" id="IPR029063">
    <property type="entry name" value="SAM-dependent_MTases_sf"/>
</dbReference>
<dbReference type="Pfam" id="PF13847">
    <property type="entry name" value="Methyltransf_31"/>
    <property type="match status" value="1"/>
</dbReference>
<dbReference type="InterPro" id="IPR043768">
    <property type="entry name" value="DUF5714"/>
</dbReference>
<evidence type="ECO:0000256" key="2">
    <source>
        <dbReference type="ARBA" id="ARBA00022691"/>
    </source>
</evidence>
<evidence type="ECO:0000256" key="3">
    <source>
        <dbReference type="ARBA" id="ARBA00022723"/>
    </source>
</evidence>
<dbReference type="SFLD" id="SFLDG01386">
    <property type="entry name" value="main_SPASM_domain-containing"/>
    <property type="match status" value="1"/>
</dbReference>
<protein>
    <submittedName>
        <fullName evidence="7">Radical SAM domain protein</fullName>
    </submittedName>
</protein>
<dbReference type="Gene3D" id="3.20.20.70">
    <property type="entry name" value="Aldolase class I"/>
    <property type="match status" value="1"/>
</dbReference>
<dbReference type="InterPro" id="IPR050377">
    <property type="entry name" value="Radical_SAM_PqqE_MftC-like"/>
</dbReference>
<keyword evidence="4" id="KW-0408">Iron</keyword>
<comment type="cofactor">
    <cofactor evidence="1">
        <name>[4Fe-4S] cluster</name>
        <dbReference type="ChEBI" id="CHEBI:49883"/>
    </cofactor>
</comment>
<dbReference type="Pfam" id="PF18978">
    <property type="entry name" value="DUF5714"/>
    <property type="match status" value="1"/>
</dbReference>
<dbReference type="EMBL" id="CP001101">
    <property type="protein sequence ID" value="ACE03228.1"/>
    <property type="molecule type" value="Genomic_DNA"/>
</dbReference>
<keyword evidence="5" id="KW-0411">Iron-sulfur</keyword>
<dbReference type="GO" id="GO:0003824">
    <property type="term" value="F:catalytic activity"/>
    <property type="evidence" value="ECO:0007669"/>
    <property type="project" value="InterPro"/>
</dbReference>
<name>B3EL01_CHLPB</name>
<keyword evidence="2" id="KW-0949">S-adenosyl-L-methionine</keyword>
<dbReference type="eggNOG" id="COG2226">
    <property type="taxonomic scope" value="Bacteria"/>
</dbReference>
<dbReference type="AlphaFoldDB" id="B3EL01"/>
<dbReference type="KEGG" id="cpb:Cphamn1_0259"/>
<dbReference type="PANTHER" id="PTHR11228">
    <property type="entry name" value="RADICAL SAM DOMAIN PROTEIN"/>
    <property type="match status" value="1"/>
</dbReference>
<organism evidence="7">
    <name type="scientific">Chlorobium phaeobacteroides (strain BS1)</name>
    <dbReference type="NCBI Taxonomy" id="331678"/>
    <lineage>
        <taxon>Bacteria</taxon>
        <taxon>Pseudomonadati</taxon>
        <taxon>Chlorobiota</taxon>
        <taxon>Chlorobiia</taxon>
        <taxon>Chlorobiales</taxon>
        <taxon>Chlorobiaceae</taxon>
        <taxon>Chlorobium/Pelodictyon group</taxon>
        <taxon>Chlorobium</taxon>
    </lineage>
</organism>
<dbReference type="InterPro" id="IPR025714">
    <property type="entry name" value="Methyltranfer_dom"/>
</dbReference>
<evidence type="ECO:0000313" key="7">
    <source>
        <dbReference type="EMBL" id="ACE03228.1"/>
    </source>
</evidence>
<dbReference type="GO" id="GO:0046872">
    <property type="term" value="F:metal ion binding"/>
    <property type="evidence" value="ECO:0007669"/>
    <property type="project" value="UniProtKB-KW"/>
</dbReference>
<dbReference type="CDD" id="cd02440">
    <property type="entry name" value="AdoMet_MTases"/>
    <property type="match status" value="1"/>
</dbReference>
<evidence type="ECO:0000256" key="1">
    <source>
        <dbReference type="ARBA" id="ARBA00001966"/>
    </source>
</evidence>
<dbReference type="PROSITE" id="PS51918">
    <property type="entry name" value="RADICAL_SAM"/>
    <property type="match status" value="1"/>
</dbReference>
<dbReference type="InterPro" id="IPR013785">
    <property type="entry name" value="Aldolase_TIM"/>
</dbReference>
<dbReference type="Pfam" id="PF04055">
    <property type="entry name" value="Radical_SAM"/>
    <property type="match status" value="1"/>
</dbReference>